<sequence>MQLLCLCITISAAIADLWNLRILSALNGTDLPSPTTIAYVKTYNGIDSFLCLIAFVLAAYIMYNQFYSSTNAYMQLPSVKLLGIGTALVILGVIRFICYFCEFFNLTGQDRVRALFANYTLDEPAWICTQLSLGGGHHLVSHSVAL</sequence>
<keyword evidence="2" id="KW-0732">Signal</keyword>
<feature type="signal peptide" evidence="2">
    <location>
        <begin position="1"/>
        <end position="15"/>
    </location>
</feature>
<feature type="chain" id="PRO_5042289462" evidence="2">
    <location>
        <begin position="16"/>
        <end position="146"/>
    </location>
</feature>
<name>A0AAD5MK43_PARTN</name>
<dbReference type="Proteomes" id="UP001196413">
    <property type="component" value="Unassembled WGS sequence"/>
</dbReference>
<evidence type="ECO:0000256" key="2">
    <source>
        <dbReference type="SAM" id="SignalP"/>
    </source>
</evidence>
<proteinExistence type="predicted"/>
<keyword evidence="1" id="KW-1133">Transmembrane helix</keyword>
<dbReference type="EMBL" id="JAHQIW010000621">
    <property type="protein sequence ID" value="KAJ1349186.1"/>
    <property type="molecule type" value="Genomic_DNA"/>
</dbReference>
<feature type="transmembrane region" description="Helical" evidence="1">
    <location>
        <begin position="79"/>
        <end position="97"/>
    </location>
</feature>
<dbReference type="AlphaFoldDB" id="A0AAD5MK43"/>
<accession>A0AAD5MK43</accession>
<evidence type="ECO:0000256" key="1">
    <source>
        <dbReference type="SAM" id="Phobius"/>
    </source>
</evidence>
<keyword evidence="4" id="KW-1185">Reference proteome</keyword>
<protein>
    <submittedName>
        <fullName evidence="3">Uncharacterized protein</fullName>
    </submittedName>
</protein>
<reference evidence="3" key="1">
    <citation type="submission" date="2021-06" db="EMBL/GenBank/DDBJ databases">
        <title>Parelaphostrongylus tenuis whole genome reference sequence.</title>
        <authorList>
            <person name="Garwood T.J."/>
            <person name="Larsen P.A."/>
            <person name="Fountain-Jones N.M."/>
            <person name="Garbe J.R."/>
            <person name="Macchietto M.G."/>
            <person name="Kania S.A."/>
            <person name="Gerhold R.W."/>
            <person name="Richards J.E."/>
            <person name="Wolf T.M."/>
        </authorList>
    </citation>
    <scope>NUCLEOTIDE SEQUENCE</scope>
    <source>
        <strain evidence="3">MNPRO001-30</strain>
        <tissue evidence="3">Meninges</tissue>
    </source>
</reference>
<organism evidence="3 4">
    <name type="scientific">Parelaphostrongylus tenuis</name>
    <name type="common">Meningeal worm</name>
    <dbReference type="NCBI Taxonomy" id="148309"/>
    <lineage>
        <taxon>Eukaryota</taxon>
        <taxon>Metazoa</taxon>
        <taxon>Ecdysozoa</taxon>
        <taxon>Nematoda</taxon>
        <taxon>Chromadorea</taxon>
        <taxon>Rhabditida</taxon>
        <taxon>Rhabditina</taxon>
        <taxon>Rhabditomorpha</taxon>
        <taxon>Strongyloidea</taxon>
        <taxon>Metastrongylidae</taxon>
        <taxon>Parelaphostrongylus</taxon>
    </lineage>
</organism>
<keyword evidence="1" id="KW-0812">Transmembrane</keyword>
<gene>
    <name evidence="3" type="ORF">KIN20_004657</name>
</gene>
<keyword evidence="1" id="KW-0472">Membrane</keyword>
<feature type="transmembrane region" description="Helical" evidence="1">
    <location>
        <begin position="46"/>
        <end position="67"/>
    </location>
</feature>
<evidence type="ECO:0000313" key="3">
    <source>
        <dbReference type="EMBL" id="KAJ1349186.1"/>
    </source>
</evidence>
<evidence type="ECO:0000313" key="4">
    <source>
        <dbReference type="Proteomes" id="UP001196413"/>
    </source>
</evidence>
<comment type="caution">
    <text evidence="3">The sequence shown here is derived from an EMBL/GenBank/DDBJ whole genome shotgun (WGS) entry which is preliminary data.</text>
</comment>